<evidence type="ECO:0008006" key="5">
    <source>
        <dbReference type="Google" id="ProtNLM"/>
    </source>
</evidence>
<evidence type="ECO:0000313" key="3">
    <source>
        <dbReference type="EnsemblMetazoa" id="AMAM016087-PA"/>
    </source>
</evidence>
<dbReference type="PANTHER" id="PTHR23313:SF0">
    <property type="entry name" value="TESTIS-EXPRESSED PROTEIN 9"/>
    <property type="match status" value="1"/>
</dbReference>
<feature type="region of interest" description="Disordered" evidence="2">
    <location>
        <begin position="108"/>
        <end position="130"/>
    </location>
</feature>
<dbReference type="EnsemblMetazoa" id="AMAM016087-RA">
    <property type="protein sequence ID" value="AMAM016087-PA"/>
    <property type="gene ID" value="AMAM016087"/>
</dbReference>
<proteinExistence type="predicted"/>
<feature type="compositionally biased region" description="Basic and acidic residues" evidence="2">
    <location>
        <begin position="108"/>
        <end position="123"/>
    </location>
</feature>
<sequence length="438" mass="48534">MDPVLLERERVLFRLNEEINAKSRGLFELNENVSWMTTKRRLRHGMKKLNNAVPVVGPPPGDESSSSELGASIDTTTGGATGTGSDEEPESDERSSAAVIFAVVRDGEKDTYGGGEGKERLQGEDGPGSTMTTLTEIRCDAIQEEHTHRANNTNQQLQLVKVTTVSVSERKVSNGQRGIGGGGSVGGGGGGMLIASKSVTSAATARNLTKNMADVVPKVLEKKNISSEGLIKFLKSKVAILQTELEASQKQNEANVKDLNLALDRLKQLEALKEQLLTKNGALERTVKKFEERNVELDKLLKEKDAQLNVSAKELFGARSEIRNLAHVNQTQEKRLFKTQEEVESLRIKLSIANDSEKVSETRDAARQERLTYEKQIRQLRKQRTEVLADYKKLLLSVDQMKKQQFNQEQSRQINDFEKDYLRHLDEAASSPSPPAPQ</sequence>
<feature type="region of interest" description="Disordered" evidence="2">
    <location>
        <begin position="51"/>
        <end position="95"/>
    </location>
</feature>
<keyword evidence="4" id="KW-1185">Reference proteome</keyword>
<keyword evidence="1" id="KW-0175">Coiled coil</keyword>
<dbReference type="PANTHER" id="PTHR23313">
    <property type="entry name" value="TSEC1-RELATED"/>
    <property type="match status" value="1"/>
</dbReference>
<feature type="compositionally biased region" description="Low complexity" evidence="2">
    <location>
        <begin position="62"/>
        <end position="78"/>
    </location>
</feature>
<reference evidence="4" key="1">
    <citation type="submission" date="2013-09" db="EMBL/GenBank/DDBJ databases">
        <title>The Genome Sequence of Anopheles maculatus species B.</title>
        <authorList>
            <consortium name="The Broad Institute Genomics Platform"/>
            <person name="Neafsey D.E."/>
            <person name="Besansky N."/>
            <person name="Howell P."/>
            <person name="Walton C."/>
            <person name="Young S.K."/>
            <person name="Zeng Q."/>
            <person name="Gargeya S."/>
            <person name="Fitzgerald M."/>
            <person name="Haas B."/>
            <person name="Abouelleil A."/>
            <person name="Allen A.W."/>
            <person name="Alvarado L."/>
            <person name="Arachchi H.M."/>
            <person name="Berlin A.M."/>
            <person name="Chapman S.B."/>
            <person name="Gainer-Dewar J."/>
            <person name="Goldberg J."/>
            <person name="Griggs A."/>
            <person name="Gujja S."/>
            <person name="Hansen M."/>
            <person name="Howarth C."/>
            <person name="Imamovic A."/>
            <person name="Ireland A."/>
            <person name="Larimer J."/>
            <person name="McCowan C."/>
            <person name="Murphy C."/>
            <person name="Pearson M."/>
            <person name="Poon T.W."/>
            <person name="Priest M."/>
            <person name="Roberts A."/>
            <person name="Saif S."/>
            <person name="Shea T."/>
            <person name="Sisk P."/>
            <person name="Sykes S."/>
            <person name="Wortman J."/>
            <person name="Nusbaum C."/>
            <person name="Birren B."/>
        </authorList>
    </citation>
    <scope>NUCLEOTIDE SEQUENCE [LARGE SCALE GENOMIC DNA]</scope>
    <source>
        <strain evidence="4">maculatus3</strain>
    </source>
</reference>
<feature type="compositionally biased region" description="Basic and acidic residues" evidence="2">
    <location>
        <begin position="415"/>
        <end position="427"/>
    </location>
</feature>
<dbReference type="AlphaFoldDB" id="A0A182SYN3"/>
<accession>A0A182SYN3</accession>
<protein>
    <recommendedName>
        <fullName evidence="5">Testis-expressed sequence 9 protein</fullName>
    </recommendedName>
</protein>
<evidence type="ECO:0000256" key="1">
    <source>
        <dbReference type="SAM" id="Coils"/>
    </source>
</evidence>
<feature type="coiled-coil region" evidence="1">
    <location>
        <begin position="231"/>
        <end position="383"/>
    </location>
</feature>
<organism evidence="3 4">
    <name type="scientific">Anopheles maculatus</name>
    <dbReference type="NCBI Taxonomy" id="74869"/>
    <lineage>
        <taxon>Eukaryota</taxon>
        <taxon>Metazoa</taxon>
        <taxon>Ecdysozoa</taxon>
        <taxon>Arthropoda</taxon>
        <taxon>Hexapoda</taxon>
        <taxon>Insecta</taxon>
        <taxon>Pterygota</taxon>
        <taxon>Neoptera</taxon>
        <taxon>Endopterygota</taxon>
        <taxon>Diptera</taxon>
        <taxon>Nematocera</taxon>
        <taxon>Culicoidea</taxon>
        <taxon>Culicidae</taxon>
        <taxon>Anophelinae</taxon>
        <taxon>Anopheles</taxon>
        <taxon>Anopheles maculatus group</taxon>
    </lineage>
</organism>
<evidence type="ECO:0000256" key="2">
    <source>
        <dbReference type="SAM" id="MobiDB-lite"/>
    </source>
</evidence>
<reference evidence="3" key="2">
    <citation type="submission" date="2020-05" db="UniProtKB">
        <authorList>
            <consortium name="EnsemblMetazoa"/>
        </authorList>
    </citation>
    <scope>IDENTIFICATION</scope>
    <source>
        <strain evidence="3">maculatus3</strain>
    </source>
</reference>
<feature type="region of interest" description="Disordered" evidence="2">
    <location>
        <begin position="406"/>
        <end position="438"/>
    </location>
</feature>
<dbReference type="VEuPathDB" id="VectorBase:AMAM016087"/>
<dbReference type="Proteomes" id="UP000075901">
    <property type="component" value="Unassembled WGS sequence"/>
</dbReference>
<name>A0A182SYN3_9DIPT</name>
<evidence type="ECO:0000313" key="4">
    <source>
        <dbReference type="Proteomes" id="UP000075901"/>
    </source>
</evidence>